<dbReference type="EMBL" id="JAFHKR010000038">
    <property type="protein sequence ID" value="MBN3554087.1"/>
    <property type="molecule type" value="Genomic_DNA"/>
</dbReference>
<name>A0ABS2ZNJ7_9BACL</name>
<feature type="transmembrane region" description="Helical" evidence="5">
    <location>
        <begin position="115"/>
        <end position="137"/>
    </location>
</feature>
<feature type="transmembrane region" description="Helical" evidence="5">
    <location>
        <begin position="51"/>
        <end position="71"/>
    </location>
</feature>
<keyword evidence="3 5" id="KW-1133">Transmembrane helix</keyword>
<feature type="transmembrane region" description="Helical" evidence="5">
    <location>
        <begin position="157"/>
        <end position="175"/>
    </location>
</feature>
<evidence type="ECO:0000256" key="3">
    <source>
        <dbReference type="ARBA" id="ARBA00022989"/>
    </source>
</evidence>
<dbReference type="Pfam" id="PF04932">
    <property type="entry name" value="Wzy_C"/>
    <property type="match status" value="1"/>
</dbReference>
<keyword evidence="4 5" id="KW-0472">Membrane</keyword>
<feature type="transmembrane region" description="Helical" evidence="5">
    <location>
        <begin position="187"/>
        <end position="204"/>
    </location>
</feature>
<keyword evidence="7" id="KW-0436">Ligase</keyword>
<dbReference type="InterPro" id="IPR051533">
    <property type="entry name" value="WaaL-like"/>
</dbReference>
<dbReference type="PANTHER" id="PTHR37422:SF13">
    <property type="entry name" value="LIPOPOLYSACCHARIDE BIOSYNTHESIS PROTEIN PA4999-RELATED"/>
    <property type="match status" value="1"/>
</dbReference>
<protein>
    <submittedName>
        <fullName evidence="7">O-antigen ligase family protein</fullName>
    </submittedName>
</protein>
<evidence type="ECO:0000256" key="2">
    <source>
        <dbReference type="ARBA" id="ARBA00022692"/>
    </source>
</evidence>
<evidence type="ECO:0000259" key="6">
    <source>
        <dbReference type="Pfam" id="PF04932"/>
    </source>
</evidence>
<sequence length="417" mass="48527">MKFVYKNLKKYHFEISIALSFTLPPIGLMCLVFIGWYSLHRVWKEARFIHFTPGLFLLGCLFLSTIGSSFYMKDYSYFLVTVLILAYMGIYIKMTTDGVQRSFTSFKWLTIGGGFYFYCLYPFQQILMTHPIASLLMGTSLIGYPQIQEYERLMGAAYNPNFSVALLLFGLSLLLAEILKCIRKHQLIFLGMLIACVALFLHAILLTGSRGGFCVSIIIVILFVFRWNKLFAVLLINILALHHELIVAFMPRYNELIKSADLRQEIWRNSFNLWQNHSLFGISPIGFYQEYFYHYHEKVPHAHNVIISMFAEYGALGGIAFLIVMFINGYKVLWLYLSKKTDKKYLDVFLLSLPAIFLTGIVDHVLYSPQVAFIAIILLASWEKYTARLYLINPSIWIFTRKWMWWNTWKASKTPKN</sequence>
<dbReference type="RefSeq" id="WP_205725143.1">
    <property type="nucleotide sequence ID" value="NZ_JAFHKR010000038.1"/>
</dbReference>
<keyword evidence="8" id="KW-1185">Reference proteome</keyword>
<proteinExistence type="predicted"/>
<comment type="caution">
    <text evidence="7">The sequence shown here is derived from an EMBL/GenBank/DDBJ whole genome shotgun (WGS) entry which is preliminary data.</text>
</comment>
<feature type="transmembrane region" description="Helical" evidence="5">
    <location>
        <begin position="234"/>
        <end position="253"/>
    </location>
</feature>
<feature type="transmembrane region" description="Helical" evidence="5">
    <location>
        <begin position="373"/>
        <end position="392"/>
    </location>
</feature>
<dbReference type="GO" id="GO:0016874">
    <property type="term" value="F:ligase activity"/>
    <property type="evidence" value="ECO:0007669"/>
    <property type="project" value="UniProtKB-KW"/>
</dbReference>
<keyword evidence="2 5" id="KW-0812">Transmembrane</keyword>
<evidence type="ECO:0000256" key="4">
    <source>
        <dbReference type="ARBA" id="ARBA00023136"/>
    </source>
</evidence>
<dbReference type="InterPro" id="IPR007016">
    <property type="entry name" value="O-antigen_ligase-rel_domated"/>
</dbReference>
<evidence type="ECO:0000313" key="7">
    <source>
        <dbReference type="EMBL" id="MBN3554087.1"/>
    </source>
</evidence>
<gene>
    <name evidence="7" type="ORF">JYA63_07425</name>
</gene>
<evidence type="ECO:0000256" key="1">
    <source>
        <dbReference type="ARBA" id="ARBA00004141"/>
    </source>
</evidence>
<accession>A0ABS2ZNJ7</accession>
<feature type="transmembrane region" description="Helical" evidence="5">
    <location>
        <begin position="348"/>
        <end position="367"/>
    </location>
</feature>
<feature type="transmembrane region" description="Helical" evidence="5">
    <location>
        <begin position="15"/>
        <end position="39"/>
    </location>
</feature>
<organism evidence="7 8">
    <name type="scientific">Fictibacillus nanhaiensis</name>
    <dbReference type="NCBI Taxonomy" id="742169"/>
    <lineage>
        <taxon>Bacteria</taxon>
        <taxon>Bacillati</taxon>
        <taxon>Bacillota</taxon>
        <taxon>Bacilli</taxon>
        <taxon>Bacillales</taxon>
        <taxon>Fictibacillaceae</taxon>
        <taxon>Fictibacillus</taxon>
    </lineage>
</organism>
<feature type="transmembrane region" description="Helical" evidence="5">
    <location>
        <begin position="313"/>
        <end position="336"/>
    </location>
</feature>
<comment type="subcellular location">
    <subcellularLocation>
        <location evidence="1">Membrane</location>
        <topology evidence="1">Multi-pass membrane protein</topology>
    </subcellularLocation>
</comment>
<feature type="transmembrane region" description="Helical" evidence="5">
    <location>
        <begin position="77"/>
        <end position="94"/>
    </location>
</feature>
<evidence type="ECO:0000313" key="8">
    <source>
        <dbReference type="Proteomes" id="UP001296923"/>
    </source>
</evidence>
<dbReference type="PANTHER" id="PTHR37422">
    <property type="entry name" value="TEICHURONIC ACID BIOSYNTHESIS PROTEIN TUAE"/>
    <property type="match status" value="1"/>
</dbReference>
<reference evidence="7 8" key="1">
    <citation type="submission" date="2021-01" db="EMBL/GenBank/DDBJ databases">
        <title>Genome Sequencing of Type Strains.</title>
        <authorList>
            <person name="Lemaire J.F."/>
            <person name="Inderbitzin P."/>
            <person name="Collins S.B."/>
            <person name="Wespe N."/>
            <person name="Knight-Connoni V."/>
        </authorList>
    </citation>
    <scope>NUCLEOTIDE SEQUENCE [LARGE SCALE GENOMIC DNA]</scope>
    <source>
        <strain evidence="7 8">DSM 23009</strain>
    </source>
</reference>
<feature type="transmembrane region" description="Helical" evidence="5">
    <location>
        <begin position="210"/>
        <end position="227"/>
    </location>
</feature>
<dbReference type="Proteomes" id="UP001296923">
    <property type="component" value="Unassembled WGS sequence"/>
</dbReference>
<feature type="domain" description="O-antigen ligase-related" evidence="6">
    <location>
        <begin position="196"/>
        <end position="322"/>
    </location>
</feature>
<evidence type="ECO:0000256" key="5">
    <source>
        <dbReference type="SAM" id="Phobius"/>
    </source>
</evidence>